<dbReference type="AlphaFoldDB" id="A0A8X6IH19"/>
<reference evidence="1" key="1">
    <citation type="submission" date="2020-08" db="EMBL/GenBank/DDBJ databases">
        <title>Multicomponent nature underlies the extraordinary mechanical properties of spider dragline silk.</title>
        <authorList>
            <person name="Kono N."/>
            <person name="Nakamura H."/>
            <person name="Mori M."/>
            <person name="Yoshida Y."/>
            <person name="Ohtoshi R."/>
            <person name="Malay A.D."/>
            <person name="Moran D.A.P."/>
            <person name="Tomita M."/>
            <person name="Numata K."/>
            <person name="Arakawa K."/>
        </authorList>
    </citation>
    <scope>NUCLEOTIDE SEQUENCE</scope>
</reference>
<comment type="caution">
    <text evidence="1">The sequence shown here is derived from an EMBL/GenBank/DDBJ whole genome shotgun (WGS) entry which is preliminary data.</text>
</comment>
<evidence type="ECO:0000313" key="1">
    <source>
        <dbReference type="EMBL" id="GFS42789.1"/>
    </source>
</evidence>
<name>A0A8X6IH19_NEPPI</name>
<gene>
    <name evidence="1" type="ORF">NPIL_506231</name>
</gene>
<organism evidence="1 2">
    <name type="scientific">Nephila pilipes</name>
    <name type="common">Giant wood spider</name>
    <name type="synonym">Nephila maculata</name>
    <dbReference type="NCBI Taxonomy" id="299642"/>
    <lineage>
        <taxon>Eukaryota</taxon>
        <taxon>Metazoa</taxon>
        <taxon>Ecdysozoa</taxon>
        <taxon>Arthropoda</taxon>
        <taxon>Chelicerata</taxon>
        <taxon>Arachnida</taxon>
        <taxon>Araneae</taxon>
        <taxon>Araneomorphae</taxon>
        <taxon>Entelegynae</taxon>
        <taxon>Araneoidea</taxon>
        <taxon>Nephilidae</taxon>
        <taxon>Nephila</taxon>
    </lineage>
</organism>
<accession>A0A8X6IH19</accession>
<protein>
    <submittedName>
        <fullName evidence="1">Uncharacterized protein</fullName>
    </submittedName>
</protein>
<keyword evidence="2" id="KW-1185">Reference proteome</keyword>
<dbReference type="EMBL" id="BMAW01044084">
    <property type="protein sequence ID" value="GFS42789.1"/>
    <property type="molecule type" value="Genomic_DNA"/>
</dbReference>
<evidence type="ECO:0000313" key="2">
    <source>
        <dbReference type="Proteomes" id="UP000887013"/>
    </source>
</evidence>
<sequence>MSEDRDSSMVTVLFENAENFGCSVLFNCIQAKSVTTRFCDKQTRSLFSFTEGLLVVNRRCLRKDCSDCCQAKSIRCDKVQPSSARVVRRTLLTCRKKALLLPFQNSLRLLNVLSDSKPGAKNSAKELRCWHFRRNISR</sequence>
<proteinExistence type="predicted"/>
<dbReference type="Proteomes" id="UP000887013">
    <property type="component" value="Unassembled WGS sequence"/>
</dbReference>